<sequence>MKALFHAIQTANLLRNARIGGIIAPDQLRSELGAVKELPPIANFAIEASVPNWLIEKLDPRLPMAPHYQVFPTLDRRDVLLLATLQCANVQLRCVMQLSDPKVQDFLSDALDQGLFTVLFYIENTKQNAVLGVPFDLADPQALRRHMKEAKRCSDGLAPAVQLTNLASHTLFQPSLIAGHTVDDVVAILAGTPTAQEVNAALGEEPQDPTGASRTSLH</sequence>
<evidence type="ECO:0000313" key="1">
    <source>
        <dbReference type="EMBL" id="MDN3918731.1"/>
    </source>
</evidence>
<proteinExistence type="predicted"/>
<protein>
    <submittedName>
        <fullName evidence="1">Uncharacterized protein</fullName>
    </submittedName>
</protein>
<keyword evidence="2" id="KW-1185">Reference proteome</keyword>
<gene>
    <name evidence="1" type="ORF">QWJ38_00435</name>
</gene>
<accession>A0ABT8DJX5</accession>
<organism evidence="1 2">
    <name type="scientific">Roseateles violae</name>
    <dbReference type="NCBI Taxonomy" id="3058042"/>
    <lineage>
        <taxon>Bacteria</taxon>
        <taxon>Pseudomonadati</taxon>
        <taxon>Pseudomonadota</taxon>
        <taxon>Betaproteobacteria</taxon>
        <taxon>Burkholderiales</taxon>
        <taxon>Sphaerotilaceae</taxon>
        <taxon>Roseateles</taxon>
    </lineage>
</organism>
<name>A0ABT8DJX5_9BURK</name>
<evidence type="ECO:0000313" key="2">
    <source>
        <dbReference type="Proteomes" id="UP001228044"/>
    </source>
</evidence>
<dbReference type="EMBL" id="JAUHHC010000001">
    <property type="protein sequence ID" value="MDN3918731.1"/>
    <property type="molecule type" value="Genomic_DNA"/>
</dbReference>
<dbReference type="Proteomes" id="UP001228044">
    <property type="component" value="Unassembled WGS sequence"/>
</dbReference>
<comment type="caution">
    <text evidence="1">The sequence shown here is derived from an EMBL/GenBank/DDBJ whole genome shotgun (WGS) entry which is preliminary data.</text>
</comment>
<dbReference type="RefSeq" id="WP_290357062.1">
    <property type="nucleotide sequence ID" value="NZ_JAUHHC010000001.1"/>
</dbReference>
<reference evidence="1 2" key="1">
    <citation type="submission" date="2023-06" db="EMBL/GenBank/DDBJ databases">
        <title>Pelomonas sp. PFR6 16S ribosomal RNA gene Genome sequencing and assembly.</title>
        <authorList>
            <person name="Woo H."/>
        </authorList>
    </citation>
    <scope>NUCLEOTIDE SEQUENCE [LARGE SCALE GENOMIC DNA]</scope>
    <source>
        <strain evidence="1 2">PFR6</strain>
    </source>
</reference>